<evidence type="ECO:0000259" key="2">
    <source>
        <dbReference type="Pfam" id="PF17168"/>
    </source>
</evidence>
<dbReference type="InterPro" id="IPR033433">
    <property type="entry name" value="GtaA_N"/>
</dbReference>
<dbReference type="PANTHER" id="PTHR31987">
    <property type="entry name" value="GLUTAMINASE A-RELATED"/>
    <property type="match status" value="1"/>
</dbReference>
<name>A0A6A4H7W8_9AGAR</name>
<feature type="non-terminal residue" evidence="3">
    <location>
        <position position="245"/>
    </location>
</feature>
<evidence type="ECO:0000313" key="4">
    <source>
        <dbReference type="Proteomes" id="UP000799118"/>
    </source>
</evidence>
<sequence length="245" mass="27294">MILILLLLASSLLVRCQTTPAIPLAVRSPYLQAYMDKHTGASVPNTWPNFWTTNHPLGWSGLLRVDDVPYEWLGSAVEGGLNLTSKVTVATLEDITITPTRTVLSLTAGPMNINVTFLSPIEPSDLVLQSFPFTYIYFEASSNDEKSHSLQVYQDISGEWTSSSTSNVVQWNTTNSSSIIYHEVQRSPFQYMTEENDMAEDAVSYHVTTPVSGSGVTWQTGQDVLLRSFFLNEGILNNTQDKNYR</sequence>
<keyword evidence="4" id="KW-1185">Reference proteome</keyword>
<dbReference type="Pfam" id="PF17168">
    <property type="entry name" value="DUF5127"/>
    <property type="match status" value="1"/>
</dbReference>
<keyword evidence="1" id="KW-0732">Signal</keyword>
<feature type="chain" id="PRO_5025465109" description="Glutaminase A N-terminal domain-containing protein" evidence="1">
    <location>
        <begin position="17"/>
        <end position="245"/>
    </location>
</feature>
<feature type="signal peptide" evidence="1">
    <location>
        <begin position="1"/>
        <end position="16"/>
    </location>
</feature>
<reference evidence="3" key="1">
    <citation type="journal article" date="2019" name="Environ. Microbiol.">
        <title>Fungal ecological strategies reflected in gene transcription - a case study of two litter decomposers.</title>
        <authorList>
            <person name="Barbi F."/>
            <person name="Kohler A."/>
            <person name="Barry K."/>
            <person name="Baskaran P."/>
            <person name="Daum C."/>
            <person name="Fauchery L."/>
            <person name="Ihrmark K."/>
            <person name="Kuo A."/>
            <person name="LaButti K."/>
            <person name="Lipzen A."/>
            <person name="Morin E."/>
            <person name="Grigoriev I.V."/>
            <person name="Henrissat B."/>
            <person name="Lindahl B."/>
            <person name="Martin F."/>
        </authorList>
    </citation>
    <scope>NUCLEOTIDE SEQUENCE</scope>
    <source>
        <strain evidence="3">JB14</strain>
    </source>
</reference>
<organism evidence="3 4">
    <name type="scientific">Gymnopus androsaceus JB14</name>
    <dbReference type="NCBI Taxonomy" id="1447944"/>
    <lineage>
        <taxon>Eukaryota</taxon>
        <taxon>Fungi</taxon>
        <taxon>Dikarya</taxon>
        <taxon>Basidiomycota</taxon>
        <taxon>Agaricomycotina</taxon>
        <taxon>Agaricomycetes</taxon>
        <taxon>Agaricomycetidae</taxon>
        <taxon>Agaricales</taxon>
        <taxon>Marasmiineae</taxon>
        <taxon>Omphalotaceae</taxon>
        <taxon>Gymnopus</taxon>
    </lineage>
</organism>
<accession>A0A6A4H7W8</accession>
<dbReference type="OrthoDB" id="3918848at2759"/>
<dbReference type="Proteomes" id="UP000799118">
    <property type="component" value="Unassembled WGS sequence"/>
</dbReference>
<proteinExistence type="predicted"/>
<protein>
    <recommendedName>
        <fullName evidence="2">Glutaminase A N-terminal domain-containing protein</fullName>
    </recommendedName>
</protein>
<dbReference type="AlphaFoldDB" id="A0A6A4H7W8"/>
<dbReference type="InterPro" id="IPR052743">
    <property type="entry name" value="Glutaminase_GtaA"/>
</dbReference>
<gene>
    <name evidence="3" type="ORF">BT96DRAFT_886621</name>
</gene>
<feature type="domain" description="Glutaminase A N-terminal" evidence="2">
    <location>
        <begin position="100"/>
        <end position="245"/>
    </location>
</feature>
<evidence type="ECO:0000313" key="3">
    <source>
        <dbReference type="EMBL" id="KAE9394302.1"/>
    </source>
</evidence>
<dbReference type="EMBL" id="ML769552">
    <property type="protein sequence ID" value="KAE9394302.1"/>
    <property type="molecule type" value="Genomic_DNA"/>
</dbReference>
<dbReference type="PANTHER" id="PTHR31987:SF1">
    <property type="entry name" value="GLUTAMINASE A"/>
    <property type="match status" value="1"/>
</dbReference>
<evidence type="ECO:0000256" key="1">
    <source>
        <dbReference type="SAM" id="SignalP"/>
    </source>
</evidence>